<evidence type="ECO:0000256" key="5">
    <source>
        <dbReference type="ARBA" id="ARBA00022692"/>
    </source>
</evidence>
<dbReference type="AlphaFoldDB" id="A0A7C1JC70"/>
<evidence type="ECO:0000313" key="11">
    <source>
        <dbReference type="EMBL" id="HDX31164.1"/>
    </source>
</evidence>
<comment type="subcellular location">
    <subcellularLocation>
        <location evidence="1">Cell membrane</location>
        <topology evidence="1">Multi-pass membrane protein</topology>
    </subcellularLocation>
</comment>
<name>A0A7C1JC70_9CHLR</name>
<gene>
    <name evidence="11" type="ORF">ENQ20_06670</name>
</gene>
<dbReference type="EMBL" id="DSMG01000074">
    <property type="protein sequence ID" value="HDX31164.1"/>
    <property type="molecule type" value="Genomic_DNA"/>
</dbReference>
<evidence type="ECO:0000256" key="3">
    <source>
        <dbReference type="ARBA" id="ARBA00022676"/>
    </source>
</evidence>
<sequence>MTAASMAGADTKTGATILLSSHRARLLAVILVAFGLTTFRLDFQSLWYDEGVTAFLARQGPLALTQWTAGDIQPPLYYYIVAGWSALAGWSEWSLRFPSAWWITLTTALMAALTVRLSASRSAAVLAALLTALHPLLIYYGQEARMYAQLTALGVLAGYLLVRLAAAPLPSLGAWIALIVVGVAAVYTHYFAVFLLVGLALAFTIDVFLQETRSLAMKKVRALLLAGAAILLFYTPWLSALFGQLRNDRSYWEGTLKLHEAIAKVAIAFTSGEAVFEQAALRLLVGYVALTVAAASLLWRSAPRGRRLLLYAGCWLLTPVVAVLMLAMTIPKFNARYVMEALPGLLLIWAGGFGLSAVGQEANRPTAQDENVGAVHNRTFATGQQRLLHRASVLLLLLGFFYGAAGWFFNPAFSKDQWRQITEFLRPRLAEDETVILVSGHAWPVWDYYAPDLPVVRLPVIDILDVDAVLDFPTTGAVLRRAFAESGGLRGAWLVTWQADIVDPNDVVPVQLELSGREKGQSATFHGLGLRRFTGFREHRFVVEPPIDVATDLIFGNQVALRGYKAMDNGDLLLFWEKLSFAEEAAPDLHMALVTTTADGTPVATTPERRLAGYSYPFARWRAGEIVASHLPARNWLGTAGPTPGAYRFTLRVFDMNDPTASPLPLADGRPEAELGPVEVQID</sequence>
<feature type="transmembrane region" description="Helical" evidence="9">
    <location>
        <begin position="100"/>
        <end position="117"/>
    </location>
</feature>
<dbReference type="InterPro" id="IPR038731">
    <property type="entry name" value="RgtA/B/C-like"/>
</dbReference>
<keyword evidence="5 9" id="KW-0812">Transmembrane</keyword>
<feature type="domain" description="Glycosyltransferase RgtA/B/C/D-like" evidence="10">
    <location>
        <begin position="73"/>
        <end position="238"/>
    </location>
</feature>
<evidence type="ECO:0000256" key="7">
    <source>
        <dbReference type="ARBA" id="ARBA00023136"/>
    </source>
</evidence>
<feature type="region of interest" description="Disordered" evidence="8">
    <location>
        <begin position="662"/>
        <end position="683"/>
    </location>
</feature>
<dbReference type="Pfam" id="PF13231">
    <property type="entry name" value="PMT_2"/>
    <property type="match status" value="1"/>
</dbReference>
<feature type="transmembrane region" description="Helical" evidence="9">
    <location>
        <begin position="172"/>
        <end position="201"/>
    </location>
</feature>
<dbReference type="InterPro" id="IPR050297">
    <property type="entry name" value="LipidA_mod_glycosyltrf_83"/>
</dbReference>
<feature type="transmembrane region" description="Helical" evidence="9">
    <location>
        <begin position="123"/>
        <end position="140"/>
    </location>
</feature>
<dbReference type="GO" id="GO:0009103">
    <property type="term" value="P:lipopolysaccharide biosynthetic process"/>
    <property type="evidence" value="ECO:0007669"/>
    <property type="project" value="UniProtKB-ARBA"/>
</dbReference>
<evidence type="ECO:0000256" key="9">
    <source>
        <dbReference type="SAM" id="Phobius"/>
    </source>
</evidence>
<evidence type="ECO:0000256" key="8">
    <source>
        <dbReference type="SAM" id="MobiDB-lite"/>
    </source>
</evidence>
<dbReference type="GO" id="GO:0005886">
    <property type="term" value="C:plasma membrane"/>
    <property type="evidence" value="ECO:0007669"/>
    <property type="project" value="UniProtKB-SubCell"/>
</dbReference>
<dbReference type="PANTHER" id="PTHR33908">
    <property type="entry name" value="MANNOSYLTRANSFERASE YKCB-RELATED"/>
    <property type="match status" value="1"/>
</dbReference>
<feature type="transmembrane region" description="Helical" evidence="9">
    <location>
        <begin position="24"/>
        <end position="41"/>
    </location>
</feature>
<proteinExistence type="predicted"/>
<evidence type="ECO:0000256" key="4">
    <source>
        <dbReference type="ARBA" id="ARBA00022679"/>
    </source>
</evidence>
<dbReference type="GO" id="GO:0016763">
    <property type="term" value="F:pentosyltransferase activity"/>
    <property type="evidence" value="ECO:0007669"/>
    <property type="project" value="TreeGrafter"/>
</dbReference>
<dbReference type="PANTHER" id="PTHR33908:SF3">
    <property type="entry name" value="UNDECAPRENYL PHOSPHATE-ALPHA-4-AMINO-4-DEOXY-L-ARABINOSE ARABINOSYL TRANSFERASE"/>
    <property type="match status" value="1"/>
</dbReference>
<dbReference type="GO" id="GO:0010041">
    <property type="term" value="P:response to iron(III) ion"/>
    <property type="evidence" value="ECO:0007669"/>
    <property type="project" value="TreeGrafter"/>
</dbReference>
<comment type="caution">
    <text evidence="11">The sequence shown here is derived from an EMBL/GenBank/DDBJ whole genome shotgun (WGS) entry which is preliminary data.</text>
</comment>
<evidence type="ECO:0000256" key="1">
    <source>
        <dbReference type="ARBA" id="ARBA00004651"/>
    </source>
</evidence>
<evidence type="ECO:0000259" key="10">
    <source>
        <dbReference type="Pfam" id="PF13231"/>
    </source>
</evidence>
<feature type="transmembrane region" description="Helical" evidence="9">
    <location>
        <begin position="308"/>
        <end position="331"/>
    </location>
</feature>
<protein>
    <submittedName>
        <fullName evidence="11">Phospholipid carrier-dependent glycosyltransferase</fullName>
    </submittedName>
</protein>
<reference evidence="11" key="1">
    <citation type="journal article" date="2020" name="mSystems">
        <title>Genome- and Community-Level Interaction Insights into Carbon Utilization and Element Cycling Functions of Hydrothermarchaeota in Hydrothermal Sediment.</title>
        <authorList>
            <person name="Zhou Z."/>
            <person name="Liu Y."/>
            <person name="Xu W."/>
            <person name="Pan J."/>
            <person name="Luo Z.H."/>
            <person name="Li M."/>
        </authorList>
    </citation>
    <scope>NUCLEOTIDE SEQUENCE [LARGE SCALE GENOMIC DNA]</scope>
    <source>
        <strain evidence="11">SpSt-289</strain>
    </source>
</reference>
<keyword evidence="2" id="KW-1003">Cell membrane</keyword>
<keyword evidence="6 9" id="KW-1133">Transmembrane helix</keyword>
<keyword evidence="3" id="KW-0328">Glycosyltransferase</keyword>
<feature type="transmembrane region" description="Helical" evidence="9">
    <location>
        <begin position="337"/>
        <end position="358"/>
    </location>
</feature>
<feature type="transmembrane region" description="Helical" evidence="9">
    <location>
        <begin position="279"/>
        <end position="299"/>
    </location>
</feature>
<evidence type="ECO:0000256" key="2">
    <source>
        <dbReference type="ARBA" id="ARBA00022475"/>
    </source>
</evidence>
<feature type="transmembrane region" description="Helical" evidence="9">
    <location>
        <begin position="76"/>
        <end position="93"/>
    </location>
</feature>
<feature type="transmembrane region" description="Helical" evidence="9">
    <location>
        <begin position="222"/>
        <end position="242"/>
    </location>
</feature>
<keyword evidence="4 11" id="KW-0808">Transferase</keyword>
<feature type="transmembrane region" description="Helical" evidence="9">
    <location>
        <begin position="387"/>
        <end position="409"/>
    </location>
</feature>
<keyword evidence="7 9" id="KW-0472">Membrane</keyword>
<evidence type="ECO:0000256" key="6">
    <source>
        <dbReference type="ARBA" id="ARBA00022989"/>
    </source>
</evidence>
<organism evidence="11">
    <name type="scientific">Caldilinea aerophila</name>
    <dbReference type="NCBI Taxonomy" id="133453"/>
    <lineage>
        <taxon>Bacteria</taxon>
        <taxon>Bacillati</taxon>
        <taxon>Chloroflexota</taxon>
        <taxon>Caldilineae</taxon>
        <taxon>Caldilineales</taxon>
        <taxon>Caldilineaceae</taxon>
        <taxon>Caldilinea</taxon>
    </lineage>
</organism>
<accession>A0A7C1JC70</accession>